<dbReference type="Pfam" id="PF10593">
    <property type="entry name" value="Z1"/>
    <property type="match status" value="1"/>
</dbReference>
<gene>
    <name evidence="2" type="ORF">BJL90_01265</name>
</gene>
<dbReference type="Proteomes" id="UP000177894">
    <property type="component" value="Chromosome"/>
</dbReference>
<protein>
    <recommendedName>
        <fullName evidence="1">Putative endonuclease Z1 domain-containing protein</fullName>
    </recommendedName>
</protein>
<evidence type="ECO:0000313" key="2">
    <source>
        <dbReference type="EMBL" id="AOY74701.1"/>
    </source>
</evidence>
<sequence length="710" mass="81839">MGELRLNLNGVFYSAKKNEYTSAQMECIENAVVKFDKIGHSPLMMLGKIQSGKTKSFIGVISLAFDNGFDLAVVLTKNSNALSKQTTARMNDEFKTFVEDDSLNIYDIMRIPENLSRYELNQKMILVVKKQHKNLPKLMKLIEEYSLEENKKCLIIDDEADFTSIGFSKNKETEQFNLKKIASQINDLRLKLECKFIQVTATPYSLYLQPEEIHLNNNITIKPIRPSHTVLVPSGDAYIGGEYYFDDDKNPLKDHLFYEVDTSELEIIKSSDRRRLKEEEALKSNKIIGLRSAIINFITGGCIRIIQNGGQTGGRKNKFSFIIHTEIQTNSHKRQADLIYELIKQIEEEIWQETDFINSLIEESYNQLKESVISYGFEIPSLTEIKETFYKAVKEEWISRIVVNSENDIETLLDSDGQLKLRTPLTIFVGGQILDRGVTISNLIGFYYGRRPKSMQQDTVLQHSRMFGYRSLYDLAVTRFYTTNDLYSRMYKINEFDTRLRDDFESGKLEDGIIFISRDEKGKIIPCSPSKILITNTKVIKPGERILPVGFSTKSNTMIKRIIHEIDKTILENNSGQLRGEFKISKDDAIKIINCIYDSLILENEHTVTRESFTSLLKYLSNQTVNVVSRADRRIRKHRKSRYYSDRPDNGDMDLIPAKRLAIDEPSLILLKQKGLKEDGWNNAEFWWPVLVVPENVKTSVFATEFQDIS</sequence>
<accession>A0ABN4T5F5</accession>
<evidence type="ECO:0000313" key="3">
    <source>
        <dbReference type="Proteomes" id="UP000177894"/>
    </source>
</evidence>
<feature type="domain" description="Putative endonuclease Z1" evidence="1">
    <location>
        <begin position="290"/>
        <end position="506"/>
    </location>
</feature>
<proteinExistence type="predicted"/>
<dbReference type="InterPro" id="IPR018310">
    <property type="entry name" value="Put_endonuclease_Z1-dom"/>
</dbReference>
<reference evidence="2 3" key="1">
    <citation type="submission" date="2016-10" db="EMBL/GenBank/DDBJ databases">
        <title>Complete Genome Sequence of Acetogen Clostridium formicoaceticum ATCC 27076.</title>
        <authorList>
            <person name="Bao T."/>
            <person name="Cheng C."/>
            <person name="Zhao J."/>
            <person name="Yang S.-T."/>
            <person name="Wang J."/>
            <person name="Wang M."/>
        </authorList>
    </citation>
    <scope>NUCLEOTIDE SEQUENCE [LARGE SCALE GENOMIC DNA]</scope>
    <source>
        <strain evidence="2 3">ATCC 27076</strain>
    </source>
</reference>
<organism evidence="2 3">
    <name type="scientific">Clostridium formicaceticum</name>
    <dbReference type="NCBI Taxonomy" id="1497"/>
    <lineage>
        <taxon>Bacteria</taxon>
        <taxon>Bacillati</taxon>
        <taxon>Bacillota</taxon>
        <taxon>Clostridia</taxon>
        <taxon>Eubacteriales</taxon>
        <taxon>Clostridiaceae</taxon>
        <taxon>Clostridium</taxon>
    </lineage>
</organism>
<name>A0ABN4T5F5_9CLOT</name>
<keyword evidence="3" id="KW-1185">Reference proteome</keyword>
<evidence type="ECO:0000259" key="1">
    <source>
        <dbReference type="Pfam" id="PF10593"/>
    </source>
</evidence>
<dbReference type="EMBL" id="CP017603">
    <property type="protein sequence ID" value="AOY74701.1"/>
    <property type="molecule type" value="Genomic_DNA"/>
</dbReference>